<evidence type="ECO:0000313" key="2">
    <source>
        <dbReference type="Proteomes" id="UP001303946"/>
    </source>
</evidence>
<accession>A0ABZ0CWB8</accession>
<dbReference type="EMBL" id="CP136336">
    <property type="protein sequence ID" value="WOB07290.1"/>
    <property type="molecule type" value="Genomic_DNA"/>
</dbReference>
<gene>
    <name evidence="1" type="ORF">RXV79_20510</name>
</gene>
<evidence type="ECO:0008006" key="3">
    <source>
        <dbReference type="Google" id="ProtNLM"/>
    </source>
</evidence>
<protein>
    <recommendedName>
        <fullName evidence="3">Carrier domain-containing protein</fullName>
    </recommendedName>
</protein>
<dbReference type="InterPro" id="IPR036736">
    <property type="entry name" value="ACP-like_sf"/>
</dbReference>
<evidence type="ECO:0000313" key="1">
    <source>
        <dbReference type="EMBL" id="WOB07290.1"/>
    </source>
</evidence>
<dbReference type="Proteomes" id="UP001303946">
    <property type="component" value="Chromosome"/>
</dbReference>
<dbReference type="RefSeq" id="WP_316699961.1">
    <property type="nucleotide sequence ID" value="NZ_CP136336.1"/>
</dbReference>
<sequence>MQEQEIRARLRDWIVKHSKAPGKANFSDDTKILEEGILSSLDIVEFVLFIESLRGEDIDTDDIEPAVFTSINTLYTAFFTQVA</sequence>
<proteinExistence type="predicted"/>
<dbReference type="Gene3D" id="1.10.1200.10">
    <property type="entry name" value="ACP-like"/>
    <property type="match status" value="1"/>
</dbReference>
<name>A0ABZ0CWB8_9BURK</name>
<reference evidence="1 2" key="1">
    <citation type="submission" date="2023-10" db="EMBL/GenBank/DDBJ databases">
        <title>Bacteria for the degradation of biodegradable plastic PBAT(Polybutylene adipate terephthalate).</title>
        <authorList>
            <person name="Weon H.-Y."/>
            <person name="Yeon J."/>
        </authorList>
    </citation>
    <scope>NUCLEOTIDE SEQUENCE [LARGE SCALE GENOMIC DNA]</scope>
    <source>
        <strain evidence="1 2">SBD 7-3</strain>
    </source>
</reference>
<keyword evidence="2" id="KW-1185">Reference proteome</keyword>
<dbReference type="SUPFAM" id="SSF47336">
    <property type="entry name" value="ACP-like"/>
    <property type="match status" value="1"/>
</dbReference>
<organism evidence="1 2">
    <name type="scientific">Piscinibacter gummiphilus</name>
    <dbReference type="NCBI Taxonomy" id="946333"/>
    <lineage>
        <taxon>Bacteria</taxon>
        <taxon>Pseudomonadati</taxon>
        <taxon>Pseudomonadota</taxon>
        <taxon>Betaproteobacteria</taxon>
        <taxon>Burkholderiales</taxon>
        <taxon>Sphaerotilaceae</taxon>
        <taxon>Piscinibacter</taxon>
    </lineage>
</organism>